<evidence type="ECO:0000259" key="1">
    <source>
        <dbReference type="Pfam" id="PF00144"/>
    </source>
</evidence>
<evidence type="ECO:0000313" key="2">
    <source>
        <dbReference type="EMBL" id="GGS25263.1"/>
    </source>
</evidence>
<comment type="caution">
    <text evidence="2">The sequence shown here is derived from an EMBL/GenBank/DDBJ whole genome shotgun (WGS) entry which is preliminary data.</text>
</comment>
<keyword evidence="3" id="KW-1185">Reference proteome</keyword>
<name>A0ABQ2SGE0_9DEIO</name>
<organism evidence="2 3">
    <name type="scientific">Deinococcus knuensis</name>
    <dbReference type="NCBI Taxonomy" id="1837380"/>
    <lineage>
        <taxon>Bacteria</taxon>
        <taxon>Thermotogati</taxon>
        <taxon>Deinococcota</taxon>
        <taxon>Deinococci</taxon>
        <taxon>Deinococcales</taxon>
        <taxon>Deinococcaceae</taxon>
        <taxon>Deinococcus</taxon>
    </lineage>
</organism>
<dbReference type="SUPFAM" id="SSF56601">
    <property type="entry name" value="beta-lactamase/transpeptidase-like"/>
    <property type="match status" value="1"/>
</dbReference>
<dbReference type="InterPro" id="IPR052907">
    <property type="entry name" value="Beta-lactamase/esterase"/>
</dbReference>
<proteinExistence type="predicted"/>
<dbReference type="RefSeq" id="WP_189100603.1">
    <property type="nucleotide sequence ID" value="NZ_BMQO01000005.1"/>
</dbReference>
<dbReference type="InterPro" id="IPR012338">
    <property type="entry name" value="Beta-lactam/transpept-like"/>
</dbReference>
<dbReference type="PANTHER" id="PTHR43319">
    <property type="entry name" value="BETA-LACTAMASE-RELATED"/>
    <property type="match status" value="1"/>
</dbReference>
<dbReference type="Proteomes" id="UP000620633">
    <property type="component" value="Unassembled WGS sequence"/>
</dbReference>
<feature type="domain" description="Beta-lactamase-related" evidence="1">
    <location>
        <begin position="21"/>
        <end position="366"/>
    </location>
</feature>
<evidence type="ECO:0000313" key="3">
    <source>
        <dbReference type="Proteomes" id="UP000620633"/>
    </source>
</evidence>
<sequence length="373" mass="38971">MVNVSGTTAPGFEQVREVFIENFAERGDIGAAFAVVLNGELVVDLHGGVADPSSSRPWADDTLVNVWSTTKGVTAACFAMLADRGDIEYSAPVARYWPEFAAAGKQDVTVAMLLSHQAGLSGFRDPAQIEDFYDSEQAAARLAAAEPFWEPGTQAGYHAVTVGFMASELFRRTDGRRLREFVSDELGSLDIHIGLPRSRAAGAATMLAPPTLNSSSLIGDLTPAQIAALANPLIDPLAPNDPAWQAAEIPSANGFATARGLARLYGALASDGQIDGTHLVSPATVRAATTEQFRGVDAVLGAEASWASGFLLNSSGVYGPNGSAFGHSGWGGSFASGDPEAGIGMAYTMNQMGTDLIGDPRAMALIRAVYSSR</sequence>
<dbReference type="Pfam" id="PF00144">
    <property type="entry name" value="Beta-lactamase"/>
    <property type="match status" value="1"/>
</dbReference>
<protein>
    <submittedName>
        <fullName evidence="2">Esterase</fullName>
    </submittedName>
</protein>
<reference evidence="3" key="1">
    <citation type="journal article" date="2019" name="Int. J. Syst. Evol. Microbiol.">
        <title>The Global Catalogue of Microorganisms (GCM) 10K type strain sequencing project: providing services to taxonomists for standard genome sequencing and annotation.</title>
        <authorList>
            <consortium name="The Broad Institute Genomics Platform"/>
            <consortium name="The Broad Institute Genome Sequencing Center for Infectious Disease"/>
            <person name="Wu L."/>
            <person name="Ma J."/>
        </authorList>
    </citation>
    <scope>NUCLEOTIDE SEQUENCE [LARGE SCALE GENOMIC DNA]</scope>
    <source>
        <strain evidence="3">JCM 31406</strain>
    </source>
</reference>
<dbReference type="Gene3D" id="3.40.710.10">
    <property type="entry name" value="DD-peptidase/beta-lactamase superfamily"/>
    <property type="match status" value="1"/>
</dbReference>
<gene>
    <name evidence="2" type="ORF">GCM10008961_15870</name>
</gene>
<dbReference type="EMBL" id="BMQO01000005">
    <property type="protein sequence ID" value="GGS25263.1"/>
    <property type="molecule type" value="Genomic_DNA"/>
</dbReference>
<accession>A0ABQ2SGE0</accession>
<dbReference type="InterPro" id="IPR001466">
    <property type="entry name" value="Beta-lactam-related"/>
</dbReference>
<dbReference type="PANTHER" id="PTHR43319:SF3">
    <property type="entry name" value="BETA-LACTAMASE-RELATED DOMAIN-CONTAINING PROTEIN"/>
    <property type="match status" value="1"/>
</dbReference>